<dbReference type="EC" id="2.3.2.26" evidence="2"/>
<evidence type="ECO:0000256" key="6">
    <source>
        <dbReference type="ARBA" id="ARBA00032298"/>
    </source>
</evidence>
<evidence type="ECO:0000256" key="4">
    <source>
        <dbReference type="ARBA" id="ARBA00029737"/>
    </source>
</evidence>
<dbReference type="PANTHER" id="PTHR31531">
    <property type="entry name" value="E3 UBIQUITIN-PROTEIN LIGASE E3D FAMILY MEMBER"/>
    <property type="match status" value="1"/>
</dbReference>
<dbReference type="Pfam" id="PF09814">
    <property type="entry name" value="HECT_2"/>
    <property type="match status" value="1"/>
</dbReference>
<comment type="catalytic activity">
    <reaction evidence="1">
        <text>S-ubiquitinyl-[E2 ubiquitin-conjugating enzyme]-L-cysteine + [acceptor protein]-L-lysine = [E2 ubiquitin-conjugating enzyme]-L-cysteine + N(6)-ubiquitinyl-[acceptor protein]-L-lysine.</text>
        <dbReference type="EC" id="2.3.2.26"/>
    </reaction>
</comment>
<name>A0ABN7AS96_9HEMI</name>
<comment type="subunit">
    <text evidence="8">Interacts with UBE2C/UbcH10 (E2 ubiquitin-conjugating enzyme). In vitro, interacts with cyclin-B.</text>
</comment>
<evidence type="ECO:0000256" key="8">
    <source>
        <dbReference type="ARBA" id="ARBA00064185"/>
    </source>
</evidence>
<comment type="function">
    <text evidence="7">E3 ubiquitin-protein ligase which accepts ubiquitin from specific E2 ubiquitin-conjugating enzymes, and transfers it to substrates, generally promoting their degradation by the proteasome. Independently of its E3 ubiquitin-protein ligase activity, acts as an inhibitor of CPSF3 endonuclease activity by blocking CPSF3 active site.</text>
</comment>
<dbReference type="Proteomes" id="UP001307889">
    <property type="component" value="Chromosome 6"/>
</dbReference>
<evidence type="ECO:0000313" key="10">
    <source>
        <dbReference type="Proteomes" id="UP001307889"/>
    </source>
</evidence>
<evidence type="ECO:0000256" key="5">
    <source>
        <dbReference type="ARBA" id="ARBA00032234"/>
    </source>
</evidence>
<evidence type="ECO:0000256" key="1">
    <source>
        <dbReference type="ARBA" id="ARBA00000885"/>
    </source>
</evidence>
<dbReference type="InterPro" id="IPR019193">
    <property type="entry name" value="UBQ-conj_enz_E2-bd_prot"/>
</dbReference>
<evidence type="ECO:0000256" key="3">
    <source>
        <dbReference type="ARBA" id="ARBA00013646"/>
    </source>
</evidence>
<evidence type="ECO:0000256" key="7">
    <source>
        <dbReference type="ARBA" id="ARBA00053831"/>
    </source>
</evidence>
<accession>A0ABN7AS96</accession>
<sequence length="355" mass="40124">MKFSVLVEWLPKIRACNFIIKTADCSQDSSVTIKTSNVLINVPAMGCLEFRFSSTGVTLVPDSLSGLFNNNNSIIFRARIDDFNGSIQKNGPTQSVNYKINEDTVVFCAACKHQVSKTLRMSRALPLPTNGEMDFFCHQHSGHKLSSLNPGLTDIFYDHLYFLIHTDHLLQGSDAAKFECFNCSTTLGKIEKKAVKIWNSDAFIQNSVYDPHKCVPRYHQFLSGLFNLTEDVPAQMNKFVFICDGDRANETYTRMWVLDRSLMLSECESDSREVDLNCKIVKKVLYSHHAELSSEVDDFIKSPTALSISLSPSGQEILLKVLSFMSRNIPVEFSIVNGMKVSYLMFDDDINWDDL</sequence>
<dbReference type="PANTHER" id="PTHR31531:SF2">
    <property type="entry name" value="E3 UBIQUITIN-PROTEIN LIGASE E3D"/>
    <property type="match status" value="1"/>
</dbReference>
<protein>
    <recommendedName>
        <fullName evidence="3">E3 ubiquitin-protein ligase E3D</fullName>
        <ecNumber evidence="2">2.3.2.26</ecNumber>
    </recommendedName>
    <alternativeName>
        <fullName evidence="6">HECT-type E3 ubiquitin transferase E3D</fullName>
    </alternativeName>
    <alternativeName>
        <fullName evidence="5">UbcH10-binding protein with a HECT-like domain</fullName>
    </alternativeName>
    <alternativeName>
        <fullName evidence="4">Ubiquitin-conjugating enzyme E2C-binding protein</fullName>
    </alternativeName>
</protein>
<evidence type="ECO:0000256" key="2">
    <source>
        <dbReference type="ARBA" id="ARBA00012485"/>
    </source>
</evidence>
<proteinExistence type="predicted"/>
<evidence type="ECO:0000313" key="9">
    <source>
        <dbReference type="EMBL" id="BES95082.1"/>
    </source>
</evidence>
<keyword evidence="10" id="KW-1185">Reference proteome</keyword>
<dbReference type="EMBL" id="AP028914">
    <property type="protein sequence ID" value="BES95082.1"/>
    <property type="molecule type" value="Genomic_DNA"/>
</dbReference>
<organism evidence="9 10">
    <name type="scientific">Nesidiocoris tenuis</name>
    <dbReference type="NCBI Taxonomy" id="355587"/>
    <lineage>
        <taxon>Eukaryota</taxon>
        <taxon>Metazoa</taxon>
        <taxon>Ecdysozoa</taxon>
        <taxon>Arthropoda</taxon>
        <taxon>Hexapoda</taxon>
        <taxon>Insecta</taxon>
        <taxon>Pterygota</taxon>
        <taxon>Neoptera</taxon>
        <taxon>Paraneoptera</taxon>
        <taxon>Hemiptera</taxon>
        <taxon>Heteroptera</taxon>
        <taxon>Panheteroptera</taxon>
        <taxon>Cimicomorpha</taxon>
        <taxon>Miridae</taxon>
        <taxon>Dicyphina</taxon>
        <taxon>Nesidiocoris</taxon>
    </lineage>
</organism>
<reference evidence="9 10" key="1">
    <citation type="submission" date="2023-09" db="EMBL/GenBank/DDBJ databases">
        <title>Nesidiocoris tenuis whole genome shotgun sequence.</title>
        <authorList>
            <person name="Shibata T."/>
            <person name="Shimoda M."/>
            <person name="Kobayashi T."/>
            <person name="Uehara T."/>
        </authorList>
    </citation>
    <scope>NUCLEOTIDE SEQUENCE [LARGE SCALE GENOMIC DNA]</scope>
    <source>
        <strain evidence="9 10">Japan</strain>
    </source>
</reference>
<gene>
    <name evidence="9" type="ORF">NTJ_07891</name>
</gene>